<dbReference type="InterPro" id="IPR039997">
    <property type="entry name" value="TFE"/>
</dbReference>
<dbReference type="KEGG" id="bbo:BBOV_IV003200"/>
<dbReference type="GeneID" id="5477703"/>
<dbReference type="PANTHER" id="PTHR13097">
    <property type="entry name" value="TRANSCRIPTION INITIATION FACTOR IIE, ALPHA SUBUNIT"/>
    <property type="match status" value="1"/>
</dbReference>
<dbReference type="RefSeq" id="XP_001609484.1">
    <property type="nucleotide sequence ID" value="XM_001609434.1"/>
</dbReference>
<dbReference type="InterPro" id="IPR036390">
    <property type="entry name" value="WH_DNA-bd_sf"/>
</dbReference>
<feature type="compositionally biased region" description="Polar residues" evidence="1">
    <location>
        <begin position="346"/>
        <end position="365"/>
    </location>
</feature>
<dbReference type="VEuPathDB" id="PiroplasmaDB:BBOV_IV003200"/>
<dbReference type="GO" id="GO:0006367">
    <property type="term" value="P:transcription initiation at RNA polymerase II promoter"/>
    <property type="evidence" value="ECO:0007669"/>
    <property type="project" value="TreeGrafter"/>
</dbReference>
<keyword evidence="3" id="KW-1185">Reference proteome</keyword>
<gene>
    <name evidence="2" type="ORF">BBOV_IV003200</name>
</gene>
<dbReference type="STRING" id="5865.A7AVU0"/>
<feature type="region of interest" description="Disordered" evidence="1">
    <location>
        <begin position="243"/>
        <end position="285"/>
    </location>
</feature>
<dbReference type="PANTHER" id="PTHR13097:SF7">
    <property type="entry name" value="GENERAL TRANSCRIPTION FACTOR IIE SUBUNIT 1"/>
    <property type="match status" value="1"/>
</dbReference>
<sequence>MTLDGVQKGGMSAIAANTTRKAYDKETFAALVESCTRLFCCDEEIVIVDLLLAVEKAINERDIEAEIGISERKVHEYLSRLERHGLVTKVTTGQQYDIMAKPVRQPKSARDLLPQQQHQSTTQCHWRLSKYFIVVVHYKLNKMEEILQQRRRSLHECDRFICGKCNAVYDSLDVQKLELDGFDAHFICYCGSKVELDDTETKDSMYSSQQQRCEEQVKTLKKCLSAAWGMDVPQFPIYVKNKSKGEEQPQEDSDNLTSAPSVVEAASSVVSNGSGTSETSSTMTSMPVVKSLMSDFKKQTSDSLGKKLETGKIKFHMHGMINKKSAGTHVTSATKLVTEHTKAPVATTTPKEVKVQGSTPEVTTQEDSKPSQESGDDITFYIGKLGRSFPLVEAQNHQQHMSNEEFENFLELQDRYLNFL</sequence>
<reference evidence="2 3" key="1">
    <citation type="journal article" date="2007" name="PLoS Pathog.">
        <title>Genome sequence of Babesia bovis and comparative analysis of apicomplexan hemoprotozoa.</title>
        <authorList>
            <person name="Brayton K.A."/>
            <person name="Lau A.O.T."/>
            <person name="Herndon D.R."/>
            <person name="Hannick L."/>
            <person name="Kappmeyer L.S."/>
            <person name="Berens S.J."/>
            <person name="Bidwell S.L."/>
            <person name="Brown W.C."/>
            <person name="Crabtree J."/>
            <person name="Fadrosh D."/>
            <person name="Feldblum T."/>
            <person name="Forberger H.A."/>
            <person name="Haas B.J."/>
            <person name="Howell J.M."/>
            <person name="Khouri H."/>
            <person name="Koo H."/>
            <person name="Mann D.J."/>
            <person name="Norimine J."/>
            <person name="Paulsen I.T."/>
            <person name="Radune D."/>
            <person name="Ren Q."/>
            <person name="Smith R.K. Jr."/>
            <person name="Suarez C.E."/>
            <person name="White O."/>
            <person name="Wortman J.R."/>
            <person name="Knowles D.P. Jr."/>
            <person name="McElwain T.F."/>
            <person name="Nene V.M."/>
        </authorList>
    </citation>
    <scope>NUCLEOTIDE SEQUENCE [LARGE SCALE GENOMIC DNA]</scope>
    <source>
        <strain evidence="2">T2Bo</strain>
    </source>
</reference>
<dbReference type="GO" id="GO:0005673">
    <property type="term" value="C:transcription factor TFIIE complex"/>
    <property type="evidence" value="ECO:0007669"/>
    <property type="project" value="TreeGrafter"/>
</dbReference>
<reference evidence="3" key="3">
    <citation type="journal article" date="2021" name="Int. J. Parasitol.">
        <title>Comparative analysis of gene expression between Babesia bovis blood stages and kinetes allowed by improved genome annotation.</title>
        <authorList>
            <person name="Ueti M.W."/>
            <person name="Johnson W.C."/>
            <person name="Kappmeyer L.S."/>
            <person name="Herndon D.R."/>
            <person name="Mousel M.R."/>
            <person name="Reif K.E."/>
            <person name="Taus N.S."/>
            <person name="Ifeonu O.O."/>
            <person name="Silva J.C."/>
            <person name="Suarez C.E."/>
            <person name="Brayton K.A."/>
        </authorList>
    </citation>
    <scope>NUCLEOTIDE SEQUENCE [LARGE SCALE GENOMIC DNA]</scope>
</reference>
<name>A7AVU0_BABBO</name>
<accession>A7AVU0</accession>
<dbReference type="SUPFAM" id="SSF46785">
    <property type="entry name" value="Winged helix' DNA-binding domain"/>
    <property type="match status" value="1"/>
</dbReference>
<protein>
    <submittedName>
        <fullName evidence="2">Uncharacterized protein</fullName>
    </submittedName>
</protein>
<reference evidence="3" key="2">
    <citation type="journal article" date="2020" name="Data Brief">
        <title>Transcriptome dataset of Babesia bovis life stages within vertebrate and invertebrate hosts.</title>
        <authorList>
            <person name="Ueti M.W."/>
            <person name="Johnson W.C."/>
            <person name="Kappmeyer L.S."/>
            <person name="Herndon D.R."/>
            <person name="Mousel M.R."/>
            <person name="Reif K.E."/>
            <person name="Taus N.S."/>
            <person name="Ifeonu O.O."/>
            <person name="Silva J.C."/>
            <person name="Suarez C.E."/>
            <person name="Brayton K.A."/>
        </authorList>
    </citation>
    <scope>NUCLEOTIDE SEQUENCE [LARGE SCALE GENOMIC DNA]</scope>
</reference>
<dbReference type="EMBL" id="AAXT01000004">
    <property type="protein sequence ID" value="EDO05916.1"/>
    <property type="molecule type" value="Genomic_DNA"/>
</dbReference>
<feature type="compositionally biased region" description="Low complexity" evidence="1">
    <location>
        <begin position="257"/>
        <end position="285"/>
    </location>
</feature>
<evidence type="ECO:0000313" key="3">
    <source>
        <dbReference type="Proteomes" id="UP000002173"/>
    </source>
</evidence>
<evidence type="ECO:0000313" key="2">
    <source>
        <dbReference type="EMBL" id="EDO05916.1"/>
    </source>
</evidence>
<organism evidence="2 3">
    <name type="scientific">Babesia bovis</name>
    <dbReference type="NCBI Taxonomy" id="5865"/>
    <lineage>
        <taxon>Eukaryota</taxon>
        <taxon>Sar</taxon>
        <taxon>Alveolata</taxon>
        <taxon>Apicomplexa</taxon>
        <taxon>Aconoidasida</taxon>
        <taxon>Piroplasmida</taxon>
        <taxon>Babesiidae</taxon>
        <taxon>Babesia</taxon>
    </lineage>
</organism>
<dbReference type="AlphaFoldDB" id="A7AVU0"/>
<feature type="region of interest" description="Disordered" evidence="1">
    <location>
        <begin position="339"/>
        <end position="377"/>
    </location>
</feature>
<evidence type="ECO:0000256" key="1">
    <source>
        <dbReference type="SAM" id="MobiDB-lite"/>
    </source>
</evidence>
<proteinExistence type="predicted"/>
<comment type="caution">
    <text evidence="2">The sequence shown here is derived from an EMBL/GenBank/DDBJ whole genome shotgun (WGS) entry which is preliminary data.</text>
</comment>
<dbReference type="Proteomes" id="UP000002173">
    <property type="component" value="Unassembled WGS sequence"/>
</dbReference>
<dbReference type="eggNOG" id="ENOG502S9XS">
    <property type="taxonomic scope" value="Eukaryota"/>
</dbReference>
<dbReference type="OMA" id="FMELQDE"/>
<dbReference type="InParanoid" id="A7AVU0"/>